<feature type="transmembrane region" description="Helical" evidence="2">
    <location>
        <begin position="110"/>
        <end position="130"/>
    </location>
</feature>
<feature type="transmembrane region" description="Helical" evidence="2">
    <location>
        <begin position="264"/>
        <end position="284"/>
    </location>
</feature>
<dbReference type="OrthoDB" id="2448307at2759"/>
<protein>
    <submittedName>
        <fullName evidence="3">Uncharacterized protein</fullName>
    </submittedName>
</protein>
<feature type="transmembrane region" description="Helical" evidence="2">
    <location>
        <begin position="83"/>
        <end position="103"/>
    </location>
</feature>
<dbReference type="AlphaFoldDB" id="A0A0F4ZBW0"/>
<dbReference type="Proteomes" id="UP000033483">
    <property type="component" value="Unassembled WGS sequence"/>
</dbReference>
<keyword evidence="2" id="KW-0812">Transmembrane</keyword>
<dbReference type="InterPro" id="IPR040410">
    <property type="entry name" value="UPF0658_Golgi"/>
</dbReference>
<feature type="transmembrane region" description="Helical" evidence="2">
    <location>
        <begin position="329"/>
        <end position="350"/>
    </location>
</feature>
<sequence length="394" mass="44499">MNSNNDQMAPATRGSSNTANRRGRSNVISLNFASTWWPRFFFAVVALQAILCLGFESYVFYKFQGSIGPDSRQNPAAVVQKRTIPTFLALFIFGFLYELVLVWDALRLKNTIQVIGLCFANLAMMIYTSIQVDQIHDSLNVISGHLSSLQRDIYGDKNSTPADFPNVLKNGLDASHYWPDISPFLIAIPCVVAVVTACMVFAAWKLYQEFAWDILKYIGADYRMKKRFLHYQIYIALLKFDFFFFLGFMIQFLVVVTNRHDPEFGLTVAVVPITVIILISAGIATRREIKSLMIIVTILYFGALSYFIFKLVRIYQPDFRKDYYPVKKSLTAFAVITIALILVTIANAVICTRNFGNGLKTHLLNSKADPEKADNNSISMVDVKPATASRMTID</sequence>
<comment type="caution">
    <text evidence="3">The sequence shown here is derived from an EMBL/GenBank/DDBJ whole genome shotgun (WGS) entry which is preliminary data.</text>
</comment>
<evidence type="ECO:0000256" key="1">
    <source>
        <dbReference type="SAM" id="MobiDB-lite"/>
    </source>
</evidence>
<feature type="transmembrane region" description="Helical" evidence="2">
    <location>
        <begin position="291"/>
        <end position="309"/>
    </location>
</feature>
<dbReference type="EMBL" id="LAEV01001594">
    <property type="protein sequence ID" value="KKA27760.1"/>
    <property type="molecule type" value="Genomic_DNA"/>
</dbReference>
<reference evidence="3 4" key="1">
    <citation type="submission" date="2015-03" db="EMBL/GenBank/DDBJ databases">
        <authorList>
            <person name="Radwan O."/>
            <person name="Al-Naeli F.A."/>
            <person name="Rendon G.A."/>
            <person name="Fields C."/>
        </authorList>
    </citation>
    <scope>NUCLEOTIDE SEQUENCE [LARGE SCALE GENOMIC DNA]</scope>
    <source>
        <strain evidence="3">CR-DP1</strain>
    </source>
</reference>
<feature type="transmembrane region" description="Helical" evidence="2">
    <location>
        <begin position="228"/>
        <end position="252"/>
    </location>
</feature>
<evidence type="ECO:0000256" key="2">
    <source>
        <dbReference type="SAM" id="Phobius"/>
    </source>
</evidence>
<proteinExistence type="predicted"/>
<feature type="transmembrane region" description="Helical" evidence="2">
    <location>
        <begin position="184"/>
        <end position="207"/>
    </location>
</feature>
<dbReference type="PANTHER" id="PTHR34391:SF1">
    <property type="entry name" value="UPF0658 GOLGI APPARATUS MEMBRANE PROTEIN C1952.10C-RELATED"/>
    <property type="match status" value="1"/>
</dbReference>
<keyword evidence="2" id="KW-0472">Membrane</keyword>
<organism evidence="3 4">
    <name type="scientific">Thielaviopsis punctulata</name>
    <dbReference type="NCBI Taxonomy" id="72032"/>
    <lineage>
        <taxon>Eukaryota</taxon>
        <taxon>Fungi</taxon>
        <taxon>Dikarya</taxon>
        <taxon>Ascomycota</taxon>
        <taxon>Pezizomycotina</taxon>
        <taxon>Sordariomycetes</taxon>
        <taxon>Hypocreomycetidae</taxon>
        <taxon>Microascales</taxon>
        <taxon>Ceratocystidaceae</taxon>
        <taxon>Thielaviopsis</taxon>
    </lineage>
</organism>
<evidence type="ECO:0000313" key="3">
    <source>
        <dbReference type="EMBL" id="KKA27760.1"/>
    </source>
</evidence>
<dbReference type="GO" id="GO:0005794">
    <property type="term" value="C:Golgi apparatus"/>
    <property type="evidence" value="ECO:0007669"/>
    <property type="project" value="TreeGrafter"/>
</dbReference>
<accession>A0A0F4ZBW0</accession>
<keyword evidence="4" id="KW-1185">Reference proteome</keyword>
<name>A0A0F4ZBW0_9PEZI</name>
<dbReference type="PANTHER" id="PTHR34391">
    <property type="entry name" value="UPF0658 GOLGI APPARATUS MEMBRANE PROTEIN C1952.10C-RELATED"/>
    <property type="match status" value="1"/>
</dbReference>
<evidence type="ECO:0000313" key="4">
    <source>
        <dbReference type="Proteomes" id="UP000033483"/>
    </source>
</evidence>
<keyword evidence="2" id="KW-1133">Transmembrane helix</keyword>
<feature type="transmembrane region" description="Helical" evidence="2">
    <location>
        <begin position="40"/>
        <end position="63"/>
    </location>
</feature>
<gene>
    <name evidence="3" type="ORF">TD95_001263</name>
</gene>
<feature type="region of interest" description="Disordered" evidence="1">
    <location>
        <begin position="1"/>
        <end position="20"/>
    </location>
</feature>